<proteinExistence type="predicted"/>
<dbReference type="Proteomes" id="UP000535491">
    <property type="component" value="Unassembled WGS sequence"/>
</dbReference>
<dbReference type="AlphaFoldDB" id="A0A7W1WQQ9"/>
<dbReference type="EMBL" id="JACEIQ010000006">
    <property type="protein sequence ID" value="MBA4494337.1"/>
    <property type="molecule type" value="Genomic_DNA"/>
</dbReference>
<accession>A0A7W1WQQ9</accession>
<dbReference type="RefSeq" id="WP_181751574.1">
    <property type="nucleotide sequence ID" value="NZ_JACEIQ010000006.1"/>
</dbReference>
<evidence type="ECO:0000313" key="2">
    <source>
        <dbReference type="EMBL" id="MBA4494337.1"/>
    </source>
</evidence>
<reference evidence="2 3" key="1">
    <citation type="submission" date="2020-07" db="EMBL/GenBank/DDBJ databases">
        <authorList>
            <person name="Feng H."/>
        </authorList>
    </citation>
    <scope>NUCLEOTIDE SEQUENCE [LARGE SCALE GENOMIC DNA]</scope>
    <source>
        <strain evidence="3">s-10</strain>
    </source>
</reference>
<evidence type="ECO:0000256" key="1">
    <source>
        <dbReference type="SAM" id="MobiDB-lite"/>
    </source>
</evidence>
<protein>
    <submittedName>
        <fullName evidence="2">Uncharacterized protein</fullName>
    </submittedName>
</protein>
<sequence>MTKDQRWEIYKKYGIVIVNTQRKEDKNQPLPSDSLQTERRLSHSSQQPFQQRRCCGKRF</sequence>
<organism evidence="2 3">
    <name type="scientific">Paenactinomyces guangxiensis</name>
    <dbReference type="NCBI Taxonomy" id="1490290"/>
    <lineage>
        <taxon>Bacteria</taxon>
        <taxon>Bacillati</taxon>
        <taxon>Bacillota</taxon>
        <taxon>Bacilli</taxon>
        <taxon>Bacillales</taxon>
        <taxon>Thermoactinomycetaceae</taxon>
        <taxon>Paenactinomyces</taxon>
    </lineage>
</organism>
<name>A0A7W1WQQ9_9BACL</name>
<evidence type="ECO:0000313" key="3">
    <source>
        <dbReference type="Proteomes" id="UP000535491"/>
    </source>
</evidence>
<comment type="caution">
    <text evidence="2">The sequence shown here is derived from an EMBL/GenBank/DDBJ whole genome shotgun (WGS) entry which is preliminary data.</text>
</comment>
<gene>
    <name evidence="2" type="ORF">H1191_08465</name>
</gene>
<feature type="region of interest" description="Disordered" evidence="1">
    <location>
        <begin position="21"/>
        <end position="59"/>
    </location>
</feature>
<keyword evidence="3" id="KW-1185">Reference proteome</keyword>